<dbReference type="AlphaFoldDB" id="A0A1S2LJP3"/>
<dbReference type="Proteomes" id="UP000179524">
    <property type="component" value="Unassembled WGS sequence"/>
</dbReference>
<comment type="caution">
    <text evidence="2">The sequence shown here is derived from an EMBL/GenBank/DDBJ whole genome shotgun (WGS) entry which is preliminary data.</text>
</comment>
<evidence type="ECO:0000313" key="2">
    <source>
        <dbReference type="EMBL" id="OIJ12524.1"/>
    </source>
</evidence>
<feature type="transmembrane region" description="Helical" evidence="1">
    <location>
        <begin position="110"/>
        <end position="134"/>
    </location>
</feature>
<gene>
    <name evidence="2" type="ORF">BKP37_13940</name>
</gene>
<organism evidence="2 3">
    <name type="scientific">Anaerobacillus alkalilacustris</name>
    <dbReference type="NCBI Taxonomy" id="393763"/>
    <lineage>
        <taxon>Bacteria</taxon>
        <taxon>Bacillati</taxon>
        <taxon>Bacillota</taxon>
        <taxon>Bacilli</taxon>
        <taxon>Bacillales</taxon>
        <taxon>Bacillaceae</taxon>
        <taxon>Anaerobacillus</taxon>
    </lineage>
</organism>
<feature type="transmembrane region" description="Helical" evidence="1">
    <location>
        <begin position="276"/>
        <end position="294"/>
    </location>
</feature>
<feature type="transmembrane region" description="Helical" evidence="1">
    <location>
        <begin position="179"/>
        <end position="199"/>
    </location>
</feature>
<keyword evidence="1" id="KW-0472">Membrane</keyword>
<feature type="transmembrane region" description="Helical" evidence="1">
    <location>
        <begin position="300"/>
        <end position="322"/>
    </location>
</feature>
<dbReference type="OrthoDB" id="1706490at2"/>
<evidence type="ECO:0000256" key="1">
    <source>
        <dbReference type="SAM" id="Phobius"/>
    </source>
</evidence>
<dbReference type="EMBL" id="MLQR01000031">
    <property type="protein sequence ID" value="OIJ12524.1"/>
    <property type="molecule type" value="Genomic_DNA"/>
</dbReference>
<evidence type="ECO:0000313" key="3">
    <source>
        <dbReference type="Proteomes" id="UP000179524"/>
    </source>
</evidence>
<feature type="transmembrane region" description="Helical" evidence="1">
    <location>
        <begin position="65"/>
        <end position="86"/>
    </location>
</feature>
<feature type="transmembrane region" description="Helical" evidence="1">
    <location>
        <begin position="146"/>
        <end position="167"/>
    </location>
</feature>
<accession>A0A1S2LJP3</accession>
<feature type="transmembrane region" description="Helical" evidence="1">
    <location>
        <begin position="238"/>
        <end position="256"/>
    </location>
</feature>
<sequence>MPLKTLLFNRGVFVENTKNIGWIGIAYFLSLFFAVPLQILMIYTRDNYYRSYTLVADNLFRLSDGFQLILLSVIPVLLALVLFRYVHVKLSTDYIHSLPIKREALYHQHVLFGLGVLVIPVFFIGLILLIISSFIELPHLLSLADIATWMGSTILFTVFIFMAAVFVAMFTGMSVLQGVLTYILMFFPAGLSMLLLMNVKYSFYGIAVDYHLSQKIEKLIPFVRASQLGFDALTGKEIFMYFLFIVVFYGVALIAYRKRKVELASQAIAFKSLEPVFLYGVTFCAMLLGGLYFGETQNSTSWLLFGYVFASIIGYFVALMIVEKSWRVLTKWKGYGTYALSICVLAIAFQFDITGFEKRIPAVEDIERIYFAPSFYLMDGYDYYIEEEYFTQNYYYQDEQNKENIVALHEQIIKNQNSIEKGGWERRQFAIAYELTSGKHLVRHYQVPVTFLEEHKDLYGAIIESDEHKYNVNSVLRITDTNIVDKITIISNRGTQQVSLTNHSDISEFHQILQTEIMEETYDDLMDDRSVWSNIEYLLSDDKRVFSSWKKSYDQIEAWLQERDLVKQARLTADDIHFAVIVKRDERHLYEYMRYEKDILNFEKIPGSIRIEEYDELEECLIASSWNDSGKYVIAYYYEKDTFSPLFETIDDQHVPEFIREKLN</sequence>
<keyword evidence="1" id="KW-0812">Transmembrane</keyword>
<reference evidence="2 3" key="1">
    <citation type="submission" date="2016-10" db="EMBL/GenBank/DDBJ databases">
        <title>Draft genome sequences of four alkaliphilic bacteria belonging to the Anaerobacillus genus.</title>
        <authorList>
            <person name="Bassil N.M."/>
            <person name="Lloyd J.R."/>
        </authorList>
    </citation>
    <scope>NUCLEOTIDE SEQUENCE [LARGE SCALE GENOMIC DNA]</scope>
    <source>
        <strain evidence="2 3">DSM 18345</strain>
    </source>
</reference>
<name>A0A1S2LJP3_9BACI</name>
<feature type="transmembrane region" description="Helical" evidence="1">
    <location>
        <begin position="334"/>
        <end position="351"/>
    </location>
</feature>
<evidence type="ECO:0008006" key="4">
    <source>
        <dbReference type="Google" id="ProtNLM"/>
    </source>
</evidence>
<protein>
    <recommendedName>
        <fullName evidence="4">Multidrug ABC transporter permease</fullName>
    </recommendedName>
</protein>
<dbReference type="RefSeq" id="WP_071310202.1">
    <property type="nucleotide sequence ID" value="NZ_MLQR01000031.1"/>
</dbReference>
<keyword evidence="3" id="KW-1185">Reference proteome</keyword>
<proteinExistence type="predicted"/>
<keyword evidence="1" id="KW-1133">Transmembrane helix</keyword>
<feature type="transmembrane region" description="Helical" evidence="1">
    <location>
        <begin position="20"/>
        <end position="45"/>
    </location>
</feature>